<dbReference type="AlphaFoldDB" id="R6WVM1"/>
<evidence type="ECO:0000313" key="1">
    <source>
        <dbReference type="EMBL" id="CDD10974.1"/>
    </source>
</evidence>
<sequence length="49" mass="5851">MEKGKQVACDNRTNDFQGFVLDDSPKTVEEQLEIIKKYFERSMPRRENE</sequence>
<organism evidence="1">
    <name type="scientific">Phascolarctobacterium succinatutens CAG:287</name>
    <dbReference type="NCBI Taxonomy" id="1263101"/>
    <lineage>
        <taxon>Bacteria</taxon>
        <taxon>Bacillati</taxon>
        <taxon>Bacillota</taxon>
        <taxon>Negativicutes</taxon>
        <taxon>Acidaminococcales</taxon>
        <taxon>Acidaminococcaceae</taxon>
        <taxon>Phascolarctobacterium</taxon>
    </lineage>
</organism>
<accession>R6WVM1</accession>
<dbReference type="Proteomes" id="UP000014937">
    <property type="component" value="Unassembled WGS sequence"/>
</dbReference>
<dbReference type="HOGENOM" id="CLU_3138922_0_0_9"/>
<dbReference type="RefSeq" id="WP_021719334.1">
    <property type="nucleotide sequence ID" value="NZ_FR892754.1"/>
</dbReference>
<reference evidence="1" key="1">
    <citation type="submission" date="2012-11" db="EMBL/GenBank/DDBJ databases">
        <title>Dependencies among metagenomic species, viruses, plasmids and units of genetic variation.</title>
        <authorList>
            <person name="Nielsen H.B."/>
            <person name="Almeida M."/>
            <person name="Juncker A.S."/>
            <person name="Rasmussen S."/>
            <person name="Li J."/>
            <person name="Sunagawa S."/>
            <person name="Plichta D."/>
            <person name="Gautier L."/>
            <person name="Le Chatelier E."/>
            <person name="Peletier E."/>
            <person name="Bonde I."/>
            <person name="Nielsen T."/>
            <person name="Manichanh C."/>
            <person name="Arumugam M."/>
            <person name="Batto J."/>
            <person name="Santos M.B.Q.D."/>
            <person name="Blom N."/>
            <person name="Borruel N."/>
            <person name="Burgdorf K.S."/>
            <person name="Boumezbeur F."/>
            <person name="Casellas F."/>
            <person name="Dore J."/>
            <person name="Guarner F."/>
            <person name="Hansen T."/>
            <person name="Hildebrand F."/>
            <person name="Kaas R.S."/>
            <person name="Kennedy S."/>
            <person name="Kristiansen K."/>
            <person name="Kultima J.R."/>
            <person name="Leonard P."/>
            <person name="Levenez F."/>
            <person name="Lund O."/>
            <person name="Moumen B."/>
            <person name="Le Paslier D."/>
            <person name="Pons N."/>
            <person name="Pedersen O."/>
            <person name="Prifti E."/>
            <person name="Qin J."/>
            <person name="Raes J."/>
            <person name="Tap J."/>
            <person name="Tims S."/>
            <person name="Ussery D.W."/>
            <person name="Yamada T."/>
            <person name="MetaHit consortium"/>
            <person name="Renault P."/>
            <person name="Sicheritz-Ponten T."/>
            <person name="Bork P."/>
            <person name="Wang J."/>
            <person name="Brunak S."/>
            <person name="Ehrlich S.D."/>
        </authorList>
    </citation>
    <scope>NUCLEOTIDE SEQUENCE [LARGE SCALE GENOMIC DNA]</scope>
</reference>
<protein>
    <submittedName>
        <fullName evidence="1">Uncharacterized protein</fullName>
    </submittedName>
</protein>
<comment type="caution">
    <text evidence="1">The sequence shown here is derived from an EMBL/GenBank/DDBJ whole genome shotgun (WGS) entry which is preliminary data.</text>
</comment>
<gene>
    <name evidence="1" type="ORF">BN587_00220</name>
</gene>
<dbReference type="EMBL" id="CBGL010000066">
    <property type="protein sequence ID" value="CDD10974.1"/>
    <property type="molecule type" value="Genomic_DNA"/>
</dbReference>
<proteinExistence type="predicted"/>
<name>R6WVM1_9FIRM</name>